<keyword evidence="1" id="KW-0812">Transmembrane</keyword>
<feature type="transmembrane region" description="Helical" evidence="1">
    <location>
        <begin position="6"/>
        <end position="22"/>
    </location>
</feature>
<reference evidence="2" key="1">
    <citation type="submission" date="2022-07" db="EMBL/GenBank/DDBJ databases">
        <title>FELIX.</title>
        <authorList>
            <person name="Wan K.H."/>
            <person name="Park S."/>
            <person name="Lawrence Q."/>
            <person name="Eichenberger J.P."/>
            <person name="Booth B.W."/>
            <person name="Piaggio A.J."/>
            <person name="Chandler J.C."/>
            <person name="Franklin A.B."/>
            <person name="Celniker S.E."/>
        </authorList>
    </citation>
    <scope>NUCLEOTIDE SEQUENCE</scope>
    <source>
        <strain evidence="2">QA-1986 374</strain>
    </source>
</reference>
<sequence length="78" mass="8835">MGYLLGGIFCIWGIIIIVNGIFKMNENDFKAKSRFFTNVFFELEFITIFLRKLPVAAIKSSVILIGTAFVGFGLYLFV</sequence>
<keyword evidence="1" id="KW-0472">Membrane</keyword>
<proteinExistence type="predicted"/>
<protein>
    <submittedName>
        <fullName evidence="2">Uncharacterized protein</fullName>
    </submittedName>
</protein>
<dbReference type="RefSeq" id="WP_040985407.1">
    <property type="nucleotide sequence ID" value="NZ_CABKTI010000009.1"/>
</dbReference>
<keyword evidence="3" id="KW-1185">Reference proteome</keyword>
<gene>
    <name evidence="2" type="ORF">NP439_14460</name>
</gene>
<keyword evidence="1" id="KW-1133">Transmembrane helix</keyword>
<dbReference type="Proteomes" id="UP001059773">
    <property type="component" value="Chromosome"/>
</dbReference>
<organism evidence="2 3">
    <name type="scientific">Oceanobacillus jeddahense</name>
    <dbReference type="NCBI Taxonomy" id="1462527"/>
    <lineage>
        <taxon>Bacteria</taxon>
        <taxon>Bacillati</taxon>
        <taxon>Bacillota</taxon>
        <taxon>Bacilli</taxon>
        <taxon>Bacillales</taxon>
        <taxon>Bacillaceae</taxon>
        <taxon>Oceanobacillus</taxon>
    </lineage>
</organism>
<evidence type="ECO:0000256" key="1">
    <source>
        <dbReference type="SAM" id="Phobius"/>
    </source>
</evidence>
<dbReference type="EMBL" id="CP101914">
    <property type="protein sequence ID" value="UUI01261.1"/>
    <property type="molecule type" value="Genomic_DNA"/>
</dbReference>
<name>A0ABY5JMA2_9BACI</name>
<evidence type="ECO:0000313" key="3">
    <source>
        <dbReference type="Proteomes" id="UP001059773"/>
    </source>
</evidence>
<accession>A0ABY5JMA2</accession>
<feature type="transmembrane region" description="Helical" evidence="1">
    <location>
        <begin position="56"/>
        <end position="77"/>
    </location>
</feature>
<evidence type="ECO:0000313" key="2">
    <source>
        <dbReference type="EMBL" id="UUI01261.1"/>
    </source>
</evidence>